<comment type="caution">
    <text evidence="4">The sequence shown here is derived from an EMBL/GenBank/DDBJ whole genome shotgun (WGS) entry which is preliminary data.</text>
</comment>
<name>A0A8S9X5K2_APOLU</name>
<dbReference type="GO" id="GO:0042393">
    <property type="term" value="F:histone binding"/>
    <property type="evidence" value="ECO:0007669"/>
    <property type="project" value="TreeGrafter"/>
</dbReference>
<dbReference type="InterPro" id="IPR026971">
    <property type="entry name" value="CND1/NCAPD3"/>
</dbReference>
<gene>
    <name evidence="4" type="ORF">GE061_002573</name>
</gene>
<dbReference type="InterPro" id="IPR024324">
    <property type="entry name" value="Condensin_cplx_su1_N"/>
</dbReference>
<dbReference type="PANTHER" id="PTHR14222">
    <property type="entry name" value="CONDENSIN"/>
    <property type="match status" value="1"/>
</dbReference>
<reference evidence="4" key="1">
    <citation type="journal article" date="2021" name="Mol. Ecol. Resour.">
        <title>Apolygus lucorum genome provides insights into omnivorousness and mesophyll feeding.</title>
        <authorList>
            <person name="Liu Y."/>
            <person name="Liu H."/>
            <person name="Wang H."/>
            <person name="Huang T."/>
            <person name="Liu B."/>
            <person name="Yang B."/>
            <person name="Yin L."/>
            <person name="Li B."/>
            <person name="Zhang Y."/>
            <person name="Zhang S."/>
            <person name="Jiang F."/>
            <person name="Zhang X."/>
            <person name="Ren Y."/>
            <person name="Wang B."/>
            <person name="Wang S."/>
            <person name="Lu Y."/>
            <person name="Wu K."/>
            <person name="Fan W."/>
            <person name="Wang G."/>
        </authorList>
    </citation>
    <scope>NUCLEOTIDE SEQUENCE</scope>
    <source>
        <strain evidence="4">12Hb</strain>
    </source>
</reference>
<dbReference type="GO" id="GO:0000779">
    <property type="term" value="C:condensed chromosome, centromeric region"/>
    <property type="evidence" value="ECO:0007669"/>
    <property type="project" value="TreeGrafter"/>
</dbReference>
<proteinExistence type="predicted"/>
<dbReference type="Pfam" id="PF12922">
    <property type="entry name" value="Cnd1_N"/>
    <property type="match status" value="1"/>
</dbReference>
<dbReference type="GO" id="GO:0007076">
    <property type="term" value="P:mitotic chromosome condensation"/>
    <property type="evidence" value="ECO:0007669"/>
    <property type="project" value="InterPro"/>
</dbReference>
<dbReference type="EMBL" id="WIXP02000010">
    <property type="protein sequence ID" value="KAF6204233.1"/>
    <property type="molecule type" value="Genomic_DNA"/>
</dbReference>
<keyword evidence="1" id="KW-0226">DNA condensation</keyword>
<evidence type="ECO:0000313" key="4">
    <source>
        <dbReference type="EMBL" id="KAF6204233.1"/>
    </source>
</evidence>
<organism evidence="4 5">
    <name type="scientific">Apolygus lucorum</name>
    <name type="common">Small green plant bug</name>
    <name type="synonym">Lygocoris lucorum</name>
    <dbReference type="NCBI Taxonomy" id="248454"/>
    <lineage>
        <taxon>Eukaryota</taxon>
        <taxon>Metazoa</taxon>
        <taxon>Ecdysozoa</taxon>
        <taxon>Arthropoda</taxon>
        <taxon>Hexapoda</taxon>
        <taxon>Insecta</taxon>
        <taxon>Pterygota</taxon>
        <taxon>Neoptera</taxon>
        <taxon>Paraneoptera</taxon>
        <taxon>Hemiptera</taxon>
        <taxon>Heteroptera</taxon>
        <taxon>Panheteroptera</taxon>
        <taxon>Cimicomorpha</taxon>
        <taxon>Miridae</taxon>
        <taxon>Mirini</taxon>
        <taxon>Apolygus</taxon>
    </lineage>
</organism>
<evidence type="ECO:0000259" key="3">
    <source>
        <dbReference type="Pfam" id="PF12922"/>
    </source>
</evidence>
<dbReference type="GO" id="GO:0000796">
    <property type="term" value="C:condensin complex"/>
    <property type="evidence" value="ECO:0007669"/>
    <property type="project" value="TreeGrafter"/>
</dbReference>
<dbReference type="AlphaFoldDB" id="A0A8S9X5K2"/>
<feature type="region of interest" description="Disordered" evidence="2">
    <location>
        <begin position="22"/>
        <end position="48"/>
    </location>
</feature>
<dbReference type="Proteomes" id="UP000466442">
    <property type="component" value="Unassembled WGS sequence"/>
</dbReference>
<dbReference type="GO" id="GO:0010032">
    <property type="term" value="P:meiotic chromosome condensation"/>
    <property type="evidence" value="ECO:0007669"/>
    <property type="project" value="TreeGrafter"/>
</dbReference>
<accession>A0A8S9X5K2</accession>
<dbReference type="SUPFAM" id="SSF48371">
    <property type="entry name" value="ARM repeat"/>
    <property type="match status" value="2"/>
</dbReference>
<dbReference type="PANTHER" id="PTHR14222:SF2">
    <property type="entry name" value="CONDENSIN COMPLEX SUBUNIT 1"/>
    <property type="match status" value="1"/>
</dbReference>
<feature type="domain" description="Condensin complex subunit 1 N-terminal" evidence="3">
    <location>
        <begin position="205"/>
        <end position="343"/>
    </location>
</feature>
<dbReference type="OrthoDB" id="436262at2759"/>
<dbReference type="Gene3D" id="1.25.10.10">
    <property type="entry name" value="Leucine-rich Repeat Variant"/>
    <property type="match status" value="1"/>
</dbReference>
<protein>
    <recommendedName>
        <fullName evidence="3">Condensin complex subunit 1 N-terminal domain-containing protein</fullName>
    </recommendedName>
</protein>
<dbReference type="InterPro" id="IPR011989">
    <property type="entry name" value="ARM-like"/>
</dbReference>
<evidence type="ECO:0000313" key="5">
    <source>
        <dbReference type="Proteomes" id="UP000466442"/>
    </source>
</evidence>
<feature type="non-terminal residue" evidence="4">
    <location>
        <position position="1"/>
    </location>
</feature>
<evidence type="ECO:0000256" key="2">
    <source>
        <dbReference type="SAM" id="MobiDB-lite"/>
    </source>
</evidence>
<evidence type="ECO:0000256" key="1">
    <source>
        <dbReference type="ARBA" id="ARBA00023067"/>
    </source>
</evidence>
<feature type="compositionally biased region" description="Basic and acidic residues" evidence="2">
    <location>
        <begin position="31"/>
        <end position="40"/>
    </location>
</feature>
<keyword evidence="5" id="KW-1185">Reference proteome</keyword>
<dbReference type="InterPro" id="IPR016024">
    <property type="entry name" value="ARM-type_fold"/>
</dbReference>
<sequence>MEVDLWLIGEDEVSPDGLRTFRGQGGNPKEVFGKEPERSEGSVTAGVGGEDEAYAPHRGFMFTTITWSTDAIQGKRASRTLDLWKSQLCFAFWTICGGYLSTETMDDKWEFSVPLQKEDLQKKVKSQYHVEVVLELDKSLKKAKALKNVVASQGCISILEHFDQLYSVFCHSDVNFVQLQEVYDLAIYRYLVELKGYVQESVVLDDPASKQQALNVIKMILYVFSLFVKTYEDKLAQNADNFISEPKIAKKKAKGKVRPEELWDWTEFKLEAFRLILAILSFNISSLWPNLVADEPFVNMLANCCYKCFENPDIILAKNKNLKDIISQVMAILVSQYNHGMTFISRAVELVKKNENVVPAISTCVMIIVRELKCTSVLPRLLSEFNDIIQVEDITGLSKSVSTFITDIAETYPELLYPCVPILTKNLIVEPYAVRNATLIAFCEILLKCLEGELREEELKLRQKLLKYLHNHLRDQNAYVRSKVLQLWAKLAGAHAIPKYIISDVTKTAMNRINDKSAFVVKSAVQFFCVLLKQNPFAGKLKISQLEQELFLAKAALRVIDSKRTLSREETWRKSEPEIIVTVTKKLDEEGDVETTEETNTATQSINVQDVMTIIAKLIQEGHYSEAYSCLRQSEIQFPNAKELRCNMEDCGKAEYYKNVLKKVFLKAHDGTDVILVEFDCFTEEYEKQKKIVEYAEEATAFAKLMCSVCDEVGKVMKGKSLLEVLEAIDFFTTAYQFGLSNARPVIREILAYVKCKQPGVKEAVVAAYKTLYLDTAQPTPRGRALQVSQRLIRLVKNLDDEQKMALKDLVQEWVANKELDTEFIHVLWEKYSKKEAQTTDEESVAALILLNMIAGSNPAVVFSNLSVLLDIGLSNSSSNMNVTETCQALMKLSETKQDGKFVRCPSSDPMFEKSVSILIDRFEKPNQTGYLQMAMTIIKMIFKLSSYPEQIADRIVVDCYEKLCQNSDISSGGLNSSQRSQISVSTEVSVNE</sequence>